<dbReference type="GO" id="GO:0031783">
    <property type="term" value="F:type 5 melanocortin receptor binding"/>
    <property type="evidence" value="ECO:0007669"/>
    <property type="project" value="TreeGrafter"/>
</dbReference>
<keyword evidence="4" id="KW-1003">Cell membrane</keyword>
<dbReference type="PANTHER" id="PTHR28675">
    <property type="entry name" value="MELANOCORTIN-2 RECEPTOR ACCESSORY PROTEIN 2"/>
    <property type="match status" value="1"/>
</dbReference>
<dbReference type="GO" id="GO:0030545">
    <property type="term" value="F:signaling receptor regulator activity"/>
    <property type="evidence" value="ECO:0007669"/>
    <property type="project" value="TreeGrafter"/>
</dbReference>
<evidence type="ECO:0000256" key="2">
    <source>
        <dbReference type="ARBA" id="ARBA00004389"/>
    </source>
</evidence>
<evidence type="ECO:0000313" key="11">
    <source>
        <dbReference type="Proteomes" id="UP000812440"/>
    </source>
</evidence>
<keyword evidence="7 9" id="KW-1133">Transmembrane helix</keyword>
<evidence type="ECO:0000256" key="6">
    <source>
        <dbReference type="ARBA" id="ARBA00022824"/>
    </source>
</evidence>
<evidence type="ECO:0000256" key="3">
    <source>
        <dbReference type="ARBA" id="ARBA00010063"/>
    </source>
</evidence>
<dbReference type="GO" id="GO:0031782">
    <property type="term" value="F:type 4 melanocortin receptor binding"/>
    <property type="evidence" value="ECO:0007669"/>
    <property type="project" value="TreeGrafter"/>
</dbReference>
<sequence length="200" mass="23349">MSQHINRTSHKQLSNSDYTWEYEYYEYAPVSFEGLKAHKYSIVIGFWIGLAVFVIFMFFVLTLLTKTGAPHQETIDPSEKQFRMDSFTPGFRRPIEADRIFSRNTNEESRSLFHCYINEVDQPDRMKNRNRTIDNEIVIQQTIRNCKVEEEINGLAKFNIPNFVNTDQSSSIGDDDLLIYDPPIILENKAACPIQCNFMN</sequence>
<dbReference type="GO" id="GO:0031781">
    <property type="term" value="F:type 3 melanocortin receptor binding"/>
    <property type="evidence" value="ECO:0007669"/>
    <property type="project" value="TreeGrafter"/>
</dbReference>
<evidence type="ECO:0008006" key="12">
    <source>
        <dbReference type="Google" id="ProtNLM"/>
    </source>
</evidence>
<accession>A0A8T2JI26</accession>
<protein>
    <recommendedName>
        <fullName evidence="12">Melanocortin 2 receptor accessory protein 2</fullName>
    </recommendedName>
</protein>
<dbReference type="GO" id="GO:0005789">
    <property type="term" value="C:endoplasmic reticulum membrane"/>
    <property type="evidence" value="ECO:0007669"/>
    <property type="project" value="UniProtKB-SubCell"/>
</dbReference>
<dbReference type="GO" id="GO:0005886">
    <property type="term" value="C:plasma membrane"/>
    <property type="evidence" value="ECO:0007669"/>
    <property type="project" value="UniProtKB-SubCell"/>
</dbReference>
<evidence type="ECO:0000256" key="8">
    <source>
        <dbReference type="ARBA" id="ARBA00023136"/>
    </source>
</evidence>
<dbReference type="EMBL" id="JAACNH010000004">
    <property type="protein sequence ID" value="KAG8444819.1"/>
    <property type="molecule type" value="Genomic_DNA"/>
</dbReference>
<evidence type="ECO:0000256" key="9">
    <source>
        <dbReference type="SAM" id="Phobius"/>
    </source>
</evidence>
<keyword evidence="8 9" id="KW-0472">Membrane</keyword>
<keyword evidence="5 9" id="KW-0812">Transmembrane</keyword>
<dbReference type="GO" id="GO:0031780">
    <property type="term" value="F:corticotropin hormone receptor binding"/>
    <property type="evidence" value="ECO:0007669"/>
    <property type="project" value="TreeGrafter"/>
</dbReference>
<evidence type="ECO:0000256" key="4">
    <source>
        <dbReference type="ARBA" id="ARBA00022475"/>
    </source>
</evidence>
<dbReference type="PANTHER" id="PTHR28675:SF1">
    <property type="entry name" value="MELANOCORTIN-2 RECEPTOR ACCESSORY PROTEIN 2"/>
    <property type="match status" value="1"/>
</dbReference>
<dbReference type="AlphaFoldDB" id="A0A8T2JI26"/>
<evidence type="ECO:0000256" key="1">
    <source>
        <dbReference type="ARBA" id="ARBA00004162"/>
    </source>
</evidence>
<feature type="transmembrane region" description="Helical" evidence="9">
    <location>
        <begin position="40"/>
        <end position="64"/>
    </location>
</feature>
<comment type="caution">
    <text evidence="10">The sequence shown here is derived from an EMBL/GenBank/DDBJ whole genome shotgun (WGS) entry which is preliminary data.</text>
</comment>
<dbReference type="OrthoDB" id="9904651at2759"/>
<dbReference type="GO" id="GO:0106070">
    <property type="term" value="P:regulation of adenylate cyclase-activating G protein-coupled receptor signaling pathway"/>
    <property type="evidence" value="ECO:0007669"/>
    <property type="project" value="TreeGrafter"/>
</dbReference>
<proteinExistence type="inferred from homology"/>
<dbReference type="InterPro" id="IPR028111">
    <property type="entry name" value="MRAP"/>
</dbReference>
<dbReference type="GO" id="GO:0070996">
    <property type="term" value="F:type 1 melanocortin receptor binding"/>
    <property type="evidence" value="ECO:0007669"/>
    <property type="project" value="TreeGrafter"/>
</dbReference>
<dbReference type="Proteomes" id="UP000812440">
    <property type="component" value="Chromosome 5"/>
</dbReference>
<comment type="similarity">
    <text evidence="3">Belongs to the MRAP family.</text>
</comment>
<comment type="subcellular location">
    <subcellularLocation>
        <location evidence="1">Cell membrane</location>
        <topology evidence="1">Single-pass membrane protein</topology>
    </subcellularLocation>
    <subcellularLocation>
        <location evidence="2">Endoplasmic reticulum membrane</location>
        <topology evidence="2">Single-pass membrane protein</topology>
    </subcellularLocation>
</comment>
<name>A0A8T2JI26_9PIPI</name>
<dbReference type="Pfam" id="PF15183">
    <property type="entry name" value="MRAP"/>
    <property type="match status" value="1"/>
</dbReference>
<dbReference type="GO" id="GO:0072659">
    <property type="term" value="P:protein localization to plasma membrane"/>
    <property type="evidence" value="ECO:0007669"/>
    <property type="project" value="TreeGrafter"/>
</dbReference>
<keyword evidence="11" id="KW-1185">Reference proteome</keyword>
<gene>
    <name evidence="10" type="ORF">GDO86_009829</name>
</gene>
<reference evidence="10" key="1">
    <citation type="thesis" date="2020" institute="ProQuest LLC" country="789 East Eisenhower Parkway, Ann Arbor, MI, USA">
        <title>Comparative Genomics and Chromosome Evolution.</title>
        <authorList>
            <person name="Mudd A.B."/>
        </authorList>
    </citation>
    <scope>NUCLEOTIDE SEQUENCE</scope>
    <source>
        <strain evidence="10">Female2</strain>
        <tissue evidence="10">Blood</tissue>
    </source>
</reference>
<evidence type="ECO:0000313" key="10">
    <source>
        <dbReference type="EMBL" id="KAG8444819.1"/>
    </source>
</evidence>
<keyword evidence="6" id="KW-0256">Endoplasmic reticulum</keyword>
<evidence type="ECO:0000256" key="7">
    <source>
        <dbReference type="ARBA" id="ARBA00022989"/>
    </source>
</evidence>
<evidence type="ECO:0000256" key="5">
    <source>
        <dbReference type="ARBA" id="ARBA00022692"/>
    </source>
</evidence>
<organism evidence="10 11">
    <name type="scientific">Hymenochirus boettgeri</name>
    <name type="common">Congo dwarf clawed frog</name>
    <dbReference type="NCBI Taxonomy" id="247094"/>
    <lineage>
        <taxon>Eukaryota</taxon>
        <taxon>Metazoa</taxon>
        <taxon>Chordata</taxon>
        <taxon>Craniata</taxon>
        <taxon>Vertebrata</taxon>
        <taxon>Euteleostomi</taxon>
        <taxon>Amphibia</taxon>
        <taxon>Batrachia</taxon>
        <taxon>Anura</taxon>
        <taxon>Pipoidea</taxon>
        <taxon>Pipidae</taxon>
        <taxon>Pipinae</taxon>
        <taxon>Hymenochirus</taxon>
    </lineage>
</organism>